<evidence type="ECO:0000313" key="1">
    <source>
        <dbReference type="EMBL" id="PZO87916.1"/>
    </source>
</evidence>
<protein>
    <submittedName>
        <fullName evidence="1">Uncharacterized protein</fullName>
    </submittedName>
</protein>
<organism evidence="1 2">
    <name type="scientific">Sphingomonas sanxanigenens</name>
    <dbReference type="NCBI Taxonomy" id="397260"/>
    <lineage>
        <taxon>Bacteria</taxon>
        <taxon>Pseudomonadati</taxon>
        <taxon>Pseudomonadota</taxon>
        <taxon>Alphaproteobacteria</taxon>
        <taxon>Sphingomonadales</taxon>
        <taxon>Sphingomonadaceae</taxon>
        <taxon>Sphingomonas</taxon>
    </lineage>
</organism>
<evidence type="ECO:0000313" key="2">
    <source>
        <dbReference type="Proteomes" id="UP000249066"/>
    </source>
</evidence>
<proteinExistence type="predicted"/>
<dbReference type="Gene3D" id="1.10.260.40">
    <property type="entry name" value="lambda repressor-like DNA-binding domains"/>
    <property type="match status" value="1"/>
</dbReference>
<dbReference type="AlphaFoldDB" id="A0A2W5A306"/>
<dbReference type="EMBL" id="QFNN01000109">
    <property type="protein sequence ID" value="PZO87916.1"/>
    <property type="molecule type" value="Genomic_DNA"/>
</dbReference>
<name>A0A2W5A306_9SPHN</name>
<comment type="caution">
    <text evidence="1">The sequence shown here is derived from an EMBL/GenBank/DDBJ whole genome shotgun (WGS) entry which is preliminary data.</text>
</comment>
<reference evidence="1 2" key="1">
    <citation type="submission" date="2017-08" db="EMBL/GenBank/DDBJ databases">
        <title>Infants hospitalized years apart are colonized by the same room-sourced microbial strains.</title>
        <authorList>
            <person name="Brooks B."/>
            <person name="Olm M.R."/>
            <person name="Firek B.A."/>
            <person name="Baker R."/>
            <person name="Thomas B.C."/>
            <person name="Morowitz M.J."/>
            <person name="Banfield J.F."/>
        </authorList>
    </citation>
    <scope>NUCLEOTIDE SEQUENCE [LARGE SCALE GENOMIC DNA]</scope>
    <source>
        <strain evidence="1">S2_018_000_R2_101</strain>
    </source>
</reference>
<accession>A0A2W5A306</accession>
<gene>
    <name evidence="1" type="ORF">DI623_13720</name>
</gene>
<dbReference type="InterPro" id="IPR010982">
    <property type="entry name" value="Lambda_DNA-bd_dom_sf"/>
</dbReference>
<dbReference type="Proteomes" id="UP000249066">
    <property type="component" value="Unassembled WGS sequence"/>
</dbReference>
<sequence length="92" mass="10516">MTARTIIGGVLNRFRFKIREEEPIEATLPSPSDALPMHPEDLKAAIRKRFRSVAQFERINDLPTKSVNDLLRGRKSQRVTDAINKFLAREGL</sequence>
<dbReference type="GO" id="GO:0003677">
    <property type="term" value="F:DNA binding"/>
    <property type="evidence" value="ECO:0007669"/>
    <property type="project" value="InterPro"/>
</dbReference>